<proteinExistence type="inferred from homology"/>
<organism evidence="7 8">
    <name type="scientific">Phyllobacterium brassicacearum</name>
    <dbReference type="NCBI Taxonomy" id="314235"/>
    <lineage>
        <taxon>Bacteria</taxon>
        <taxon>Pseudomonadati</taxon>
        <taxon>Pseudomonadota</taxon>
        <taxon>Alphaproteobacteria</taxon>
        <taxon>Hyphomicrobiales</taxon>
        <taxon>Phyllobacteriaceae</taxon>
        <taxon>Phyllobacterium</taxon>
    </lineage>
</organism>
<gene>
    <name evidence="7" type="ORF">CU102_26525</name>
</gene>
<dbReference type="Gene3D" id="1.10.530.10">
    <property type="match status" value="1"/>
</dbReference>
<feature type="transmembrane region" description="Helical" evidence="4">
    <location>
        <begin position="208"/>
        <end position="228"/>
    </location>
</feature>
<dbReference type="Pfam" id="PF13539">
    <property type="entry name" value="Peptidase_M15_4"/>
    <property type="match status" value="1"/>
</dbReference>
<evidence type="ECO:0000313" key="7">
    <source>
        <dbReference type="EMBL" id="PSH61737.1"/>
    </source>
</evidence>
<feature type="transmembrane region" description="Helical" evidence="4">
    <location>
        <begin position="147"/>
        <end position="172"/>
    </location>
</feature>
<feature type="region of interest" description="Disordered" evidence="3">
    <location>
        <begin position="277"/>
        <end position="305"/>
    </location>
</feature>
<dbReference type="RefSeq" id="WP_106714070.1">
    <property type="nucleotide sequence ID" value="NZ_PGGO01000034.1"/>
</dbReference>
<protein>
    <recommendedName>
        <fullName evidence="9">Transglycosylase SLT domain-containing protein</fullName>
    </recommendedName>
</protein>
<keyword evidence="4" id="KW-0472">Membrane</keyword>
<dbReference type="Gene3D" id="3.30.1380.10">
    <property type="match status" value="1"/>
</dbReference>
<dbReference type="Pfam" id="PF01464">
    <property type="entry name" value="SLT"/>
    <property type="match status" value="1"/>
</dbReference>
<evidence type="ECO:0008006" key="9">
    <source>
        <dbReference type="Google" id="ProtNLM"/>
    </source>
</evidence>
<keyword evidence="2" id="KW-0175">Coiled coil</keyword>
<name>A0A2P7B5I2_9HYPH</name>
<dbReference type="GO" id="GO:0008233">
    <property type="term" value="F:peptidase activity"/>
    <property type="evidence" value="ECO:0007669"/>
    <property type="project" value="InterPro"/>
</dbReference>
<evidence type="ECO:0000259" key="5">
    <source>
        <dbReference type="Pfam" id="PF01464"/>
    </source>
</evidence>
<evidence type="ECO:0000313" key="8">
    <source>
        <dbReference type="Proteomes" id="UP000241444"/>
    </source>
</evidence>
<dbReference type="SUPFAM" id="SSF55166">
    <property type="entry name" value="Hedgehog/DD-peptidase"/>
    <property type="match status" value="1"/>
</dbReference>
<dbReference type="Proteomes" id="UP000241444">
    <property type="component" value="Unassembled WGS sequence"/>
</dbReference>
<dbReference type="InterPro" id="IPR009045">
    <property type="entry name" value="Zn_M74/Hedgehog-like"/>
</dbReference>
<evidence type="ECO:0000256" key="4">
    <source>
        <dbReference type="SAM" id="Phobius"/>
    </source>
</evidence>
<reference evidence="8" key="1">
    <citation type="submission" date="2017-11" db="EMBL/GenBank/DDBJ databases">
        <authorList>
            <person name="Kuznetsova I."/>
            <person name="Sazanova A."/>
            <person name="Chirak E."/>
            <person name="Safronova V."/>
            <person name="Willems A."/>
        </authorList>
    </citation>
    <scope>NUCLEOTIDE SEQUENCE [LARGE SCALE GENOMIC DNA]</scope>
    <source>
        <strain evidence="8">STM 196</strain>
    </source>
</reference>
<evidence type="ECO:0000256" key="3">
    <source>
        <dbReference type="SAM" id="MobiDB-lite"/>
    </source>
</evidence>
<keyword evidence="4" id="KW-1133">Transmembrane helix</keyword>
<feature type="domain" description="Peptidase M15C" evidence="6">
    <location>
        <begin position="641"/>
        <end position="705"/>
    </location>
</feature>
<dbReference type="OrthoDB" id="9799970at2"/>
<dbReference type="AlphaFoldDB" id="A0A2P7B5I2"/>
<keyword evidence="8" id="KW-1185">Reference proteome</keyword>
<dbReference type="SUPFAM" id="SSF53955">
    <property type="entry name" value="Lysozyme-like"/>
    <property type="match status" value="1"/>
</dbReference>
<feature type="domain" description="Transglycosylase SLT" evidence="5">
    <location>
        <begin position="363"/>
        <end position="464"/>
    </location>
</feature>
<accession>A0A2P7B5I2</accession>
<feature type="coiled-coil region" evidence="2">
    <location>
        <begin position="96"/>
        <end position="131"/>
    </location>
</feature>
<dbReference type="InterPro" id="IPR008258">
    <property type="entry name" value="Transglycosylase_SLT_dom_1"/>
</dbReference>
<keyword evidence="4" id="KW-0812">Transmembrane</keyword>
<evidence type="ECO:0000259" key="6">
    <source>
        <dbReference type="Pfam" id="PF13539"/>
    </source>
</evidence>
<dbReference type="InterPro" id="IPR023346">
    <property type="entry name" value="Lysozyme-like_dom_sf"/>
</dbReference>
<sequence length="709" mass="76257">MSPLIALALRLFPTILDSIVGDRSKKVTEAIEKVVSSAAGSSDPQVVEQRLKTDPALAVKLQIELAQIARDEKKVALDAQNNALNARLSAEADARKAALSSDIEAYKAQLAQTANAQKAELDRRIQDLQNTSGARNLQGALIDKGSAIAYVPAALSLVVTVGFFCVLGLFIFMKAKLETPVFPSIPSGVTNEQLTALLPPRSEFVTQIINISVGSLTAAFATVISYWLGSSLGSRNKDLIAVDVQERNAESQANQAKETLKYADAAIAQASAAAERADAATNDEASPSVVVETRATESAKPAPPNILGEEMPKLTHPHGHFPTGVTWSIVSGGISIEGASAQGTTGEPTTVRKIWEDYGALCAETAKRYGVPAELIVATIATESGGNPNSRRAEPKINDESIGLMQTLVTTARSATGRATLSGDDLLDPRTSIEAGTAYIASQRGSTHFDPPLVAAAYNAGSLKRDDGDANRWKLHCYPRGTGAHIDRFVSWFGDAMRVSGDDDWSDARSYPTFAAALGAVSNTVAIDISSVDFPQRPNFRPLLALEDKQAIFGRFDFVPSPIPGNPENIKILGNWEKQNIASVEIPLARFLGKGGPFKMRFHKAAQKQLVELWLEWETAGLLDRILSFDGSFVPRFQRKSTTKLSNHAFGSAFDINAAFNPLDAEPALYGQRGCVRELVAIANKHGFYWGGHFMTREDGMHFEVAKIV</sequence>
<evidence type="ECO:0000256" key="1">
    <source>
        <dbReference type="ARBA" id="ARBA00009387"/>
    </source>
</evidence>
<dbReference type="InterPro" id="IPR039561">
    <property type="entry name" value="Peptidase_M15C"/>
</dbReference>
<comment type="similarity">
    <text evidence="1">Belongs to the virb1 family.</text>
</comment>
<dbReference type="EMBL" id="PGGO01000034">
    <property type="protein sequence ID" value="PSH61737.1"/>
    <property type="molecule type" value="Genomic_DNA"/>
</dbReference>
<comment type="caution">
    <text evidence="7">The sequence shown here is derived from an EMBL/GenBank/DDBJ whole genome shotgun (WGS) entry which is preliminary data.</text>
</comment>
<evidence type="ECO:0000256" key="2">
    <source>
        <dbReference type="SAM" id="Coils"/>
    </source>
</evidence>